<evidence type="ECO:0000313" key="3">
    <source>
        <dbReference type="Proteomes" id="UP000634139"/>
    </source>
</evidence>
<accession>A0A918R8M6</accession>
<name>A0A918R8M6_9SPHN</name>
<keyword evidence="1" id="KW-0732">Signal</keyword>
<organism evidence="2 3">
    <name type="scientific">Novosphingobium arvoryzae</name>
    <dbReference type="NCBI Taxonomy" id="1256514"/>
    <lineage>
        <taxon>Bacteria</taxon>
        <taxon>Pseudomonadati</taxon>
        <taxon>Pseudomonadota</taxon>
        <taxon>Alphaproteobacteria</taxon>
        <taxon>Sphingomonadales</taxon>
        <taxon>Sphingomonadaceae</taxon>
        <taxon>Novosphingobium</taxon>
    </lineage>
</organism>
<reference evidence="2" key="2">
    <citation type="submission" date="2020-09" db="EMBL/GenBank/DDBJ databases">
        <authorList>
            <person name="Sun Q."/>
            <person name="Kim S."/>
        </authorList>
    </citation>
    <scope>NUCLEOTIDE SEQUENCE</scope>
    <source>
        <strain evidence="2">KCTC 32422</strain>
    </source>
</reference>
<proteinExistence type="predicted"/>
<reference evidence="2" key="1">
    <citation type="journal article" date="2014" name="Int. J. Syst. Evol. Microbiol.">
        <title>Complete genome sequence of Corynebacterium casei LMG S-19264T (=DSM 44701T), isolated from a smear-ripened cheese.</title>
        <authorList>
            <consortium name="US DOE Joint Genome Institute (JGI-PGF)"/>
            <person name="Walter F."/>
            <person name="Albersmeier A."/>
            <person name="Kalinowski J."/>
            <person name="Ruckert C."/>
        </authorList>
    </citation>
    <scope>NUCLEOTIDE SEQUENCE</scope>
    <source>
        <strain evidence="2">KCTC 32422</strain>
    </source>
</reference>
<keyword evidence="3" id="KW-1185">Reference proteome</keyword>
<feature type="chain" id="PRO_5037322040" evidence="1">
    <location>
        <begin position="19"/>
        <end position="153"/>
    </location>
</feature>
<dbReference type="AlphaFoldDB" id="A0A918R8M6"/>
<gene>
    <name evidence="2" type="ORF">GCM10011617_07610</name>
</gene>
<evidence type="ECO:0000256" key="1">
    <source>
        <dbReference type="SAM" id="SignalP"/>
    </source>
</evidence>
<dbReference type="Proteomes" id="UP000634139">
    <property type="component" value="Unassembled WGS sequence"/>
</dbReference>
<feature type="signal peptide" evidence="1">
    <location>
        <begin position="1"/>
        <end position="18"/>
    </location>
</feature>
<evidence type="ECO:0000313" key="2">
    <source>
        <dbReference type="EMBL" id="GGZ90968.1"/>
    </source>
</evidence>
<dbReference type="EMBL" id="BMZD01000002">
    <property type="protein sequence ID" value="GGZ90968.1"/>
    <property type="molecule type" value="Genomic_DNA"/>
</dbReference>
<protein>
    <submittedName>
        <fullName evidence="2">Uncharacterized protein</fullName>
    </submittedName>
</protein>
<comment type="caution">
    <text evidence="2">The sequence shown here is derived from an EMBL/GenBank/DDBJ whole genome shotgun (WGS) entry which is preliminary data.</text>
</comment>
<sequence length="153" mass="16513">MIAAAALLALGGAAAVQAGKADPLAELAGYYPRTWQSGDVSGAKFDVTDEVIITPVDGQSADVSFALNFFNGHTCDLQGRAVMQGRKLVFTDPDGWQGKACRLEIWRQGKDLRWSDRDNGCHSYCGMRGSFTNGKVALKLRQPLANAPKRHSD</sequence>